<reference evidence="2 3" key="1">
    <citation type="submission" date="2019-06" db="EMBL/GenBank/DDBJ databases">
        <title>Sequencing the genomes of 1000 actinobacteria strains.</title>
        <authorList>
            <person name="Klenk H.-P."/>
        </authorList>
    </citation>
    <scope>NUCLEOTIDE SEQUENCE [LARGE SCALE GENOMIC DNA]</scope>
    <source>
        <strain evidence="2 3">DSM 45301</strain>
    </source>
</reference>
<keyword evidence="3" id="KW-1185">Reference proteome</keyword>
<dbReference type="EMBL" id="VFPA01000001">
    <property type="protein sequence ID" value="TQM15382.1"/>
    <property type="molecule type" value="Genomic_DNA"/>
</dbReference>
<dbReference type="Pfam" id="PF06013">
    <property type="entry name" value="WXG100"/>
    <property type="match status" value="1"/>
</dbReference>
<dbReference type="Proteomes" id="UP000315677">
    <property type="component" value="Unassembled WGS sequence"/>
</dbReference>
<evidence type="ECO:0000256" key="1">
    <source>
        <dbReference type="RuleBase" id="RU362001"/>
    </source>
</evidence>
<name>A0A543E1D0_9PSEU</name>
<protein>
    <recommendedName>
        <fullName evidence="1">ESAT-6-like protein</fullName>
    </recommendedName>
</protein>
<dbReference type="InterPro" id="IPR010310">
    <property type="entry name" value="T7SS_ESAT-6-like"/>
</dbReference>
<comment type="caution">
    <text evidence="2">The sequence shown here is derived from an EMBL/GenBank/DDBJ whole genome shotgun (WGS) entry which is preliminary data.</text>
</comment>
<evidence type="ECO:0000313" key="2">
    <source>
        <dbReference type="EMBL" id="TQM15382.1"/>
    </source>
</evidence>
<sequence>MAEGFGTSVEEMQRAGKHVLAVNDTVQADLATLRSRLGPLAGAWRGEASTAFLALMGRWDADAKALGEALRGIGESIQGSGASYQAQEAQHAGDLSAIRAALG</sequence>
<accession>A0A543E1D0</accession>
<comment type="similarity">
    <text evidence="1">Belongs to the WXG100 family.</text>
</comment>
<dbReference type="SUPFAM" id="SSF140453">
    <property type="entry name" value="EsxAB dimer-like"/>
    <property type="match status" value="1"/>
</dbReference>
<dbReference type="AlphaFoldDB" id="A0A543E1D0"/>
<evidence type="ECO:0000313" key="3">
    <source>
        <dbReference type="Proteomes" id="UP000315677"/>
    </source>
</evidence>
<organism evidence="2 3">
    <name type="scientific">Pseudonocardia kunmingensis</name>
    <dbReference type="NCBI Taxonomy" id="630975"/>
    <lineage>
        <taxon>Bacteria</taxon>
        <taxon>Bacillati</taxon>
        <taxon>Actinomycetota</taxon>
        <taxon>Actinomycetes</taxon>
        <taxon>Pseudonocardiales</taxon>
        <taxon>Pseudonocardiaceae</taxon>
        <taxon>Pseudonocardia</taxon>
    </lineage>
</organism>
<dbReference type="InterPro" id="IPR036689">
    <property type="entry name" value="ESAT-6-like_sf"/>
</dbReference>
<dbReference type="OrthoDB" id="4554345at2"/>
<proteinExistence type="inferred from homology"/>
<dbReference type="Gene3D" id="1.10.287.1060">
    <property type="entry name" value="ESAT-6-like"/>
    <property type="match status" value="1"/>
</dbReference>
<dbReference type="RefSeq" id="WP_142051114.1">
    <property type="nucleotide sequence ID" value="NZ_VFPA01000001.1"/>
</dbReference>
<gene>
    <name evidence="2" type="ORF">FB558_2166</name>
</gene>
<dbReference type="NCBIfam" id="TIGR03930">
    <property type="entry name" value="WXG100_ESAT6"/>
    <property type="match status" value="1"/>
</dbReference>